<keyword evidence="4" id="KW-1185">Reference proteome</keyword>
<organism evidence="3 4">
    <name type="scientific">Microbulbifer variabilis</name>
    <dbReference type="NCBI Taxonomy" id="266805"/>
    <lineage>
        <taxon>Bacteria</taxon>
        <taxon>Pseudomonadati</taxon>
        <taxon>Pseudomonadota</taxon>
        <taxon>Gammaproteobacteria</taxon>
        <taxon>Cellvibrionales</taxon>
        <taxon>Microbulbiferaceae</taxon>
        <taxon>Microbulbifer</taxon>
    </lineage>
</organism>
<protein>
    <recommendedName>
        <fullName evidence="5">Lipoprotein</fullName>
    </recommendedName>
</protein>
<gene>
    <name evidence="3" type="ORF">MJO52_13600</name>
</gene>
<evidence type="ECO:0008006" key="5">
    <source>
        <dbReference type="Google" id="ProtNLM"/>
    </source>
</evidence>
<feature type="compositionally biased region" description="Low complexity" evidence="1">
    <location>
        <begin position="28"/>
        <end position="37"/>
    </location>
</feature>
<proteinExistence type="predicted"/>
<dbReference type="Proteomes" id="UP001055658">
    <property type="component" value="Chromosome"/>
</dbReference>
<evidence type="ECO:0000313" key="3">
    <source>
        <dbReference type="EMBL" id="USD20113.1"/>
    </source>
</evidence>
<accession>A0ABY4V776</accession>
<feature type="signal peptide" evidence="2">
    <location>
        <begin position="1"/>
        <end position="24"/>
    </location>
</feature>
<name>A0ABY4V776_9GAMM</name>
<dbReference type="PROSITE" id="PS51257">
    <property type="entry name" value="PROKAR_LIPOPROTEIN"/>
    <property type="match status" value="1"/>
</dbReference>
<evidence type="ECO:0000313" key="4">
    <source>
        <dbReference type="Proteomes" id="UP001055658"/>
    </source>
</evidence>
<feature type="chain" id="PRO_5046525520" description="Lipoprotein" evidence="2">
    <location>
        <begin position="25"/>
        <end position="725"/>
    </location>
</feature>
<dbReference type="EMBL" id="CP092418">
    <property type="protein sequence ID" value="USD20113.1"/>
    <property type="molecule type" value="Genomic_DNA"/>
</dbReference>
<evidence type="ECO:0000256" key="2">
    <source>
        <dbReference type="SAM" id="SignalP"/>
    </source>
</evidence>
<reference evidence="3" key="1">
    <citation type="submission" date="2022-02" db="EMBL/GenBank/DDBJ databases">
        <title>Coral-associated bacteria.</title>
        <authorList>
            <person name="Tang K."/>
            <person name="Wang X."/>
        </authorList>
    </citation>
    <scope>NUCLEOTIDE SEQUENCE</scope>
    <source>
        <strain evidence="3">SCSIO 43006</strain>
    </source>
</reference>
<feature type="region of interest" description="Disordered" evidence="1">
    <location>
        <begin position="22"/>
        <end position="71"/>
    </location>
</feature>
<dbReference type="RefSeq" id="WP_252082213.1">
    <property type="nucleotide sequence ID" value="NZ_CP092418.1"/>
</dbReference>
<feature type="compositionally biased region" description="Gly residues" evidence="1">
    <location>
        <begin position="38"/>
        <end position="55"/>
    </location>
</feature>
<sequence>MDKLFSKKVLVLALTIVLASCSGGGGSSSDSDPAPSTGGDGSGQGSGSGTGGSGSGSTTPLPDNEPGTVTVGDIETADLGFARITSRDITLPNGQPNAQEVHGLPHYIARTDSTQDDTLKSVPMRSYTAACATDTDKPRMFVSKTLSEGSGDDEVTYGTVYELQYNPETSSFDQTGNTTILKQCYESHGIAASSDCSRVAVLCNTEYQANKRYEVQGDLVEQYGSDSMKMEDNISPIDARIERDIGLMISTNHSQYIGYFTDHATLTFEDFLPGLKAKFPETDFGDSPSFKTIKGKEMQEEMAYIVDQLSEADYNAMVEYIRERGYKYNDQIWLMEWDDQPLSEKPAAYVVNKMHGGGHAGAQELIYVDNDSQGRTSYAFSVTARVFDGSYGGSHYSAGMTVIDRDNWSLNMSGSNNRGWYWLCGYGHVLNIRAFYNPGNERYGAICTSDGGKYNQSRGLNTIAIKMEDTSSTSRFEGSYNYLVPSDNAFFSNGGGHTVVPVDKDTNLSLIVSPKYIDDEEMNRFLQSEYGIDTSSGGPFDEQCSDSTNCFFSYMSSNSNPTISRQGLRGGDALDASSLTRIGIAKVDGNGSIEGQGFKWLVEEPDCQISDPQLIDLKNGRYLFGYAQFQCISDNLSYNRSSAKNGAMRMLVPKAYYVMEIDADLNVLEGPVKLTKFGWGGLDEPIFLGNGKVAWSYIKNPTYDNYGGGKQNIWQAMIYHSNSVN</sequence>
<evidence type="ECO:0000256" key="1">
    <source>
        <dbReference type="SAM" id="MobiDB-lite"/>
    </source>
</evidence>
<keyword evidence="2" id="KW-0732">Signal</keyword>